<protein>
    <submittedName>
        <fullName evidence="3">Uncharacterized protein</fullName>
    </submittedName>
</protein>
<sequence length="202" mass="22803">MAGTNLNFDTGTITLYVQGDPSREFSFNPTDQKVLKGFLRLVDEAEEKMKDFSKRAEGIEESGDITEAEFTSQTADLMDDIDSWFRGAFDSIFGEGQAQIVFGDTSSIAINSDGEYIMIAMLMALYPIFEKEIQTRSDRIDKVYSEIVEELPTEKKELPTEKKELPTEKKELPTEKKELPTEEVINATEEAEEENADTDIAE</sequence>
<dbReference type="EMBL" id="CP027228">
    <property type="protein sequence ID" value="AVM48813.1"/>
    <property type="molecule type" value="Genomic_DNA"/>
</dbReference>
<evidence type="ECO:0000313" key="4">
    <source>
        <dbReference type="Proteomes" id="UP000237883"/>
    </source>
</evidence>
<organism evidence="3 4">
    <name type="scientific">Mogibacterium diversum</name>
    <dbReference type="NCBI Taxonomy" id="114527"/>
    <lineage>
        <taxon>Bacteria</taxon>
        <taxon>Bacillati</taxon>
        <taxon>Bacillota</taxon>
        <taxon>Clostridia</taxon>
        <taxon>Peptostreptococcales</taxon>
        <taxon>Anaerovoracaceae</taxon>
        <taxon>Mogibacterium</taxon>
    </lineage>
</organism>
<accession>A0A2S0L686</accession>
<keyword evidence="4" id="KW-1185">Reference proteome</keyword>
<feature type="coiled-coil region" evidence="1">
    <location>
        <begin position="35"/>
        <end position="62"/>
    </location>
</feature>
<reference evidence="4" key="1">
    <citation type="submission" date="2018-02" db="EMBL/GenBank/DDBJ databases">
        <authorList>
            <person name="Holder M.E."/>
            <person name="Ajami N.J."/>
            <person name="Petrosino J.F."/>
        </authorList>
    </citation>
    <scope>NUCLEOTIDE SEQUENCE [LARGE SCALE GENOMIC DNA]</scope>
    <source>
        <strain evidence="4">CCUG 47132</strain>
    </source>
</reference>
<dbReference type="KEGG" id="mdv:C5Q96_08065"/>
<evidence type="ECO:0000256" key="2">
    <source>
        <dbReference type="SAM" id="MobiDB-lite"/>
    </source>
</evidence>
<dbReference type="Proteomes" id="UP000237883">
    <property type="component" value="Chromosome"/>
</dbReference>
<feature type="compositionally biased region" description="Basic and acidic residues" evidence="2">
    <location>
        <begin position="152"/>
        <end position="180"/>
    </location>
</feature>
<feature type="compositionally biased region" description="Acidic residues" evidence="2">
    <location>
        <begin position="189"/>
        <end position="202"/>
    </location>
</feature>
<dbReference type="GeneID" id="78392218"/>
<name>A0A2S0L686_9FIRM</name>
<gene>
    <name evidence="3" type="ORF">C5Q96_08065</name>
</gene>
<feature type="region of interest" description="Disordered" evidence="2">
    <location>
        <begin position="150"/>
        <end position="202"/>
    </location>
</feature>
<dbReference type="AlphaFoldDB" id="A0A2S0L686"/>
<keyword evidence="1" id="KW-0175">Coiled coil</keyword>
<dbReference type="OrthoDB" id="2082195at2"/>
<proteinExistence type="predicted"/>
<evidence type="ECO:0000256" key="1">
    <source>
        <dbReference type="SAM" id="Coils"/>
    </source>
</evidence>
<evidence type="ECO:0000313" key="3">
    <source>
        <dbReference type="EMBL" id="AVM48813.1"/>
    </source>
</evidence>
<dbReference type="RefSeq" id="WP_106057867.1">
    <property type="nucleotide sequence ID" value="NZ_CP027228.1"/>
</dbReference>